<evidence type="ECO:0000313" key="2">
    <source>
        <dbReference type="EMBL" id="MBB3837159.1"/>
    </source>
</evidence>
<dbReference type="Proteomes" id="UP000541352">
    <property type="component" value="Unassembled WGS sequence"/>
</dbReference>
<protein>
    <submittedName>
        <fullName evidence="2">Uncharacterized protein</fullName>
    </submittedName>
</protein>
<keyword evidence="1" id="KW-1133">Transmembrane helix</keyword>
<name>A0A7W5ZHV7_9BACT</name>
<organism evidence="2 3">
    <name type="scientific">Runella defluvii</name>
    <dbReference type="NCBI Taxonomy" id="370973"/>
    <lineage>
        <taxon>Bacteria</taxon>
        <taxon>Pseudomonadati</taxon>
        <taxon>Bacteroidota</taxon>
        <taxon>Cytophagia</taxon>
        <taxon>Cytophagales</taxon>
        <taxon>Spirosomataceae</taxon>
        <taxon>Runella</taxon>
    </lineage>
</organism>
<comment type="caution">
    <text evidence="2">The sequence shown here is derived from an EMBL/GenBank/DDBJ whole genome shotgun (WGS) entry which is preliminary data.</text>
</comment>
<dbReference type="AlphaFoldDB" id="A0A7W5ZHV7"/>
<keyword evidence="1" id="KW-0812">Transmembrane</keyword>
<evidence type="ECO:0000256" key="1">
    <source>
        <dbReference type="SAM" id="Phobius"/>
    </source>
</evidence>
<keyword evidence="3" id="KW-1185">Reference proteome</keyword>
<feature type="transmembrane region" description="Helical" evidence="1">
    <location>
        <begin position="12"/>
        <end position="33"/>
    </location>
</feature>
<sequence length="58" mass="6597">MKKPNLHLVFQWLIFLPVILPLCIVFGAIQGVVNTVEQMAHQMWTDVSTTDKVETSDL</sequence>
<gene>
    <name evidence="2" type="ORF">FHS57_001153</name>
</gene>
<dbReference type="RefSeq" id="WP_164490095.1">
    <property type="nucleotide sequence ID" value="NZ_JACIBY010000002.1"/>
</dbReference>
<dbReference type="EMBL" id="JACIBY010000002">
    <property type="protein sequence ID" value="MBB3837159.1"/>
    <property type="molecule type" value="Genomic_DNA"/>
</dbReference>
<reference evidence="2 3" key="1">
    <citation type="submission" date="2020-08" db="EMBL/GenBank/DDBJ databases">
        <title>Genomic Encyclopedia of Type Strains, Phase IV (KMG-IV): sequencing the most valuable type-strain genomes for metagenomic binning, comparative biology and taxonomic classification.</title>
        <authorList>
            <person name="Goeker M."/>
        </authorList>
    </citation>
    <scope>NUCLEOTIDE SEQUENCE [LARGE SCALE GENOMIC DNA]</scope>
    <source>
        <strain evidence="2 3">DSM 17976</strain>
    </source>
</reference>
<accession>A0A7W5ZHV7</accession>
<keyword evidence="1" id="KW-0472">Membrane</keyword>
<proteinExistence type="predicted"/>
<evidence type="ECO:0000313" key="3">
    <source>
        <dbReference type="Proteomes" id="UP000541352"/>
    </source>
</evidence>